<comment type="caution">
    <text evidence="2">The sequence shown here is derived from an EMBL/GenBank/DDBJ whole genome shotgun (WGS) entry which is preliminary data.</text>
</comment>
<evidence type="ECO:0000313" key="2">
    <source>
        <dbReference type="EMBL" id="KAK9892131.1"/>
    </source>
</evidence>
<dbReference type="EMBL" id="JARQZJ010000132">
    <property type="protein sequence ID" value="KAK9892131.1"/>
    <property type="molecule type" value="Genomic_DNA"/>
</dbReference>
<dbReference type="GO" id="GO:0005952">
    <property type="term" value="C:cAMP-dependent protein kinase complex"/>
    <property type="evidence" value="ECO:0007669"/>
    <property type="project" value="TreeGrafter"/>
</dbReference>
<evidence type="ECO:0000313" key="3">
    <source>
        <dbReference type="Proteomes" id="UP001431783"/>
    </source>
</evidence>
<dbReference type="InterPro" id="IPR025663">
    <property type="entry name" value="AKAP_28"/>
</dbReference>
<accession>A0AAW1VFQ5</accession>
<dbReference type="PANTHER" id="PTHR35075">
    <property type="entry name" value="A-KINASE ANCHOR PROTEIN 14"/>
    <property type="match status" value="1"/>
</dbReference>
<keyword evidence="3" id="KW-1185">Reference proteome</keyword>
<proteinExistence type="predicted"/>
<feature type="region of interest" description="Disordered" evidence="1">
    <location>
        <begin position="1"/>
        <end position="24"/>
    </location>
</feature>
<evidence type="ECO:0000256" key="1">
    <source>
        <dbReference type="SAM" id="MobiDB-lite"/>
    </source>
</evidence>
<sequence>MDSESAGAADSQRKSQSSSQKRISDQLNEEDILLMGLQRVVDSTSDKMSDVGYITDDNHEQFEGQLSLNEDITFKTQTLCQKLECMSYNDIDVFAEELVDEIIDVSVGICEHIATILDGKIEEIEIKEHIIPKIEDNITKALGKISVFQRLPQLEEFTLDLGITVAEQIMSQWITTEDWEYAISYVASWSDRVSDFHLFKAMWSIPTKEYPIPQATATIFFTIEVPRVKPKFCRVDVTIQFEGSSSIYKAGQFEFMEQWLFNIIDSKLNLFKTLKF</sequence>
<dbReference type="PANTHER" id="PTHR35075:SF1">
    <property type="entry name" value="A-KINASE ANCHOR PROTEIN 14"/>
    <property type="match status" value="1"/>
</dbReference>
<organism evidence="2 3">
    <name type="scientific">Henosepilachna vigintioctopunctata</name>
    <dbReference type="NCBI Taxonomy" id="420089"/>
    <lineage>
        <taxon>Eukaryota</taxon>
        <taxon>Metazoa</taxon>
        <taxon>Ecdysozoa</taxon>
        <taxon>Arthropoda</taxon>
        <taxon>Hexapoda</taxon>
        <taxon>Insecta</taxon>
        <taxon>Pterygota</taxon>
        <taxon>Neoptera</taxon>
        <taxon>Endopterygota</taxon>
        <taxon>Coleoptera</taxon>
        <taxon>Polyphaga</taxon>
        <taxon>Cucujiformia</taxon>
        <taxon>Coccinelloidea</taxon>
        <taxon>Coccinellidae</taxon>
        <taxon>Epilachninae</taxon>
        <taxon>Epilachnini</taxon>
        <taxon>Henosepilachna</taxon>
    </lineage>
</organism>
<reference evidence="2 3" key="1">
    <citation type="submission" date="2023-03" db="EMBL/GenBank/DDBJ databases">
        <title>Genome insight into feeding habits of ladybird beetles.</title>
        <authorList>
            <person name="Li H.-S."/>
            <person name="Huang Y.-H."/>
            <person name="Pang H."/>
        </authorList>
    </citation>
    <scope>NUCLEOTIDE SEQUENCE [LARGE SCALE GENOMIC DNA]</scope>
    <source>
        <strain evidence="2">SYSU_2023b</strain>
        <tissue evidence="2">Whole body</tissue>
    </source>
</reference>
<gene>
    <name evidence="2" type="ORF">WA026_018330</name>
</gene>
<dbReference type="Proteomes" id="UP001431783">
    <property type="component" value="Unassembled WGS sequence"/>
</dbReference>
<protein>
    <recommendedName>
        <fullName evidence="4">A-kinase anchor protein</fullName>
    </recommendedName>
</protein>
<evidence type="ECO:0008006" key="4">
    <source>
        <dbReference type="Google" id="ProtNLM"/>
    </source>
</evidence>
<dbReference type="AlphaFoldDB" id="A0AAW1VFQ5"/>
<dbReference type="GO" id="GO:0034237">
    <property type="term" value="F:protein kinase A regulatory subunit binding"/>
    <property type="evidence" value="ECO:0007669"/>
    <property type="project" value="TreeGrafter"/>
</dbReference>
<name>A0AAW1VFQ5_9CUCU</name>
<dbReference type="Pfam" id="PF14469">
    <property type="entry name" value="AKAP28"/>
    <property type="match status" value="1"/>
</dbReference>
<dbReference type="InterPro" id="IPR053084">
    <property type="entry name" value="AKAP"/>
</dbReference>